<dbReference type="PIRSF" id="PIRSF022704">
    <property type="entry name" value="UCP022704"/>
    <property type="match status" value="1"/>
</dbReference>
<protein>
    <recommendedName>
        <fullName evidence="3">DUF1349 domain-containing protein</fullName>
    </recommendedName>
</protein>
<gene>
    <name evidence="1" type="ORF">Air01nite_63450</name>
</gene>
<dbReference type="EMBL" id="BONC01000063">
    <property type="protein sequence ID" value="GIF60250.1"/>
    <property type="molecule type" value="Genomic_DNA"/>
</dbReference>
<dbReference type="RefSeq" id="WP_203707069.1">
    <property type="nucleotide sequence ID" value="NZ_BAAALU010000027.1"/>
</dbReference>
<dbReference type="Gene3D" id="2.60.120.200">
    <property type="match status" value="1"/>
</dbReference>
<dbReference type="SUPFAM" id="SSF49899">
    <property type="entry name" value="Concanavalin A-like lectins/glucanases"/>
    <property type="match status" value="1"/>
</dbReference>
<dbReference type="PANTHER" id="PTHR35332:SF2">
    <property type="entry name" value="REGULATION OF ENOLASE PROTEIN 1"/>
    <property type="match status" value="1"/>
</dbReference>
<dbReference type="InterPro" id="IPR013320">
    <property type="entry name" value="ConA-like_dom_sf"/>
</dbReference>
<evidence type="ECO:0000313" key="1">
    <source>
        <dbReference type="EMBL" id="GIF60250.1"/>
    </source>
</evidence>
<comment type="caution">
    <text evidence="1">The sequence shown here is derived from an EMBL/GenBank/DDBJ whole genome shotgun (WGS) entry which is preliminary data.</text>
</comment>
<sequence>MFEGMTWLNEPTDWSVDGDEIRAVTGPQTDFWRATFYGWTTDSGHFFSQPVTGDFTAEAVVSAAHTTRFDQAGLMVRADERNWCKSGLEVTSGVVQVSTVYTREFSDLSVAPLLGEPGVVSMRVTRFDAALAVHCRVGDGRWELLRLGHLDLPATVDVGVMCCSPERAGLEARFRGFRVGPPIPRDGLE</sequence>
<evidence type="ECO:0000313" key="2">
    <source>
        <dbReference type="Proteomes" id="UP000624325"/>
    </source>
</evidence>
<dbReference type="Pfam" id="PF07081">
    <property type="entry name" value="DUF1349"/>
    <property type="match status" value="1"/>
</dbReference>
<keyword evidence="2" id="KW-1185">Reference proteome</keyword>
<organism evidence="1 2">
    <name type="scientific">Asanoa iriomotensis</name>
    <dbReference type="NCBI Taxonomy" id="234613"/>
    <lineage>
        <taxon>Bacteria</taxon>
        <taxon>Bacillati</taxon>
        <taxon>Actinomycetota</taxon>
        <taxon>Actinomycetes</taxon>
        <taxon>Micromonosporales</taxon>
        <taxon>Micromonosporaceae</taxon>
        <taxon>Asanoa</taxon>
    </lineage>
</organism>
<evidence type="ECO:0008006" key="3">
    <source>
        <dbReference type="Google" id="ProtNLM"/>
    </source>
</evidence>
<reference evidence="1 2" key="1">
    <citation type="submission" date="2021-01" db="EMBL/GenBank/DDBJ databases">
        <title>Whole genome shotgun sequence of Asanoa iriomotensis NBRC 100142.</title>
        <authorList>
            <person name="Komaki H."/>
            <person name="Tamura T."/>
        </authorList>
    </citation>
    <scope>NUCLEOTIDE SEQUENCE [LARGE SCALE GENOMIC DNA]</scope>
    <source>
        <strain evidence="1 2">NBRC 100142</strain>
    </source>
</reference>
<proteinExistence type="predicted"/>
<accession>A0ABQ4CD34</accession>
<dbReference type="PANTHER" id="PTHR35332">
    <property type="entry name" value="REGULATION OF ENOLASE PROTEIN 1"/>
    <property type="match status" value="1"/>
</dbReference>
<name>A0ABQ4CD34_9ACTN</name>
<dbReference type="Proteomes" id="UP000624325">
    <property type="component" value="Unassembled WGS sequence"/>
</dbReference>
<dbReference type="InterPro" id="IPR009784">
    <property type="entry name" value="DUF1349"/>
</dbReference>
<dbReference type="InterPro" id="IPR015987">
    <property type="entry name" value="UCP022704"/>
</dbReference>